<proteinExistence type="predicted"/>
<name>A0A448WTQ8_9PLAT</name>
<organism evidence="2 3">
    <name type="scientific">Protopolystoma xenopodis</name>
    <dbReference type="NCBI Taxonomy" id="117903"/>
    <lineage>
        <taxon>Eukaryota</taxon>
        <taxon>Metazoa</taxon>
        <taxon>Spiralia</taxon>
        <taxon>Lophotrochozoa</taxon>
        <taxon>Platyhelminthes</taxon>
        <taxon>Monogenea</taxon>
        <taxon>Polyopisthocotylea</taxon>
        <taxon>Polystomatidea</taxon>
        <taxon>Polystomatidae</taxon>
        <taxon>Protopolystoma</taxon>
    </lineage>
</organism>
<gene>
    <name evidence="2" type="ORF">PXEA_LOCUS13449</name>
</gene>
<accession>A0A448WTQ8</accession>
<dbReference type="AlphaFoldDB" id="A0A448WTQ8"/>
<reference evidence="2" key="1">
    <citation type="submission" date="2018-11" db="EMBL/GenBank/DDBJ databases">
        <authorList>
            <consortium name="Pathogen Informatics"/>
        </authorList>
    </citation>
    <scope>NUCLEOTIDE SEQUENCE</scope>
</reference>
<evidence type="ECO:0000313" key="2">
    <source>
        <dbReference type="EMBL" id="VEL20009.1"/>
    </source>
</evidence>
<keyword evidence="3" id="KW-1185">Reference proteome</keyword>
<dbReference type="Proteomes" id="UP000784294">
    <property type="component" value="Unassembled WGS sequence"/>
</dbReference>
<protein>
    <submittedName>
        <fullName evidence="2">Uncharacterized protein</fullName>
    </submittedName>
</protein>
<comment type="caution">
    <text evidence="2">The sequence shown here is derived from an EMBL/GenBank/DDBJ whole genome shotgun (WGS) entry which is preliminary data.</text>
</comment>
<feature type="compositionally biased region" description="Basic and acidic residues" evidence="1">
    <location>
        <begin position="87"/>
        <end position="96"/>
    </location>
</feature>
<feature type="region of interest" description="Disordered" evidence="1">
    <location>
        <begin position="58"/>
        <end position="96"/>
    </location>
</feature>
<dbReference type="PROSITE" id="PS51257">
    <property type="entry name" value="PROKAR_LIPOPROTEIN"/>
    <property type="match status" value="1"/>
</dbReference>
<evidence type="ECO:0000313" key="3">
    <source>
        <dbReference type="Proteomes" id="UP000784294"/>
    </source>
</evidence>
<feature type="compositionally biased region" description="Basic and acidic residues" evidence="1">
    <location>
        <begin position="63"/>
        <end position="73"/>
    </location>
</feature>
<dbReference type="EMBL" id="CAAALY010044311">
    <property type="protein sequence ID" value="VEL20009.1"/>
    <property type="molecule type" value="Genomic_DNA"/>
</dbReference>
<evidence type="ECO:0000256" key="1">
    <source>
        <dbReference type="SAM" id="MobiDB-lite"/>
    </source>
</evidence>
<sequence>MGPRVFGTEWEDEGGLAAGPVVSISCGIYACLYAHGTRAQTVGRIAWPHASCLSSSLHAVQGRRTEEEPKKSDSQVTKSRLPSQAAEPRDAFKPAE</sequence>